<evidence type="ECO:0000256" key="4">
    <source>
        <dbReference type="ARBA" id="ARBA00022452"/>
    </source>
</evidence>
<organism evidence="18">
    <name type="scientific">Burkholderia sp. (strain CCGE1003)</name>
    <dbReference type="NCBI Taxonomy" id="640512"/>
    <lineage>
        <taxon>Bacteria</taxon>
        <taxon>Pseudomonadati</taxon>
        <taxon>Pseudomonadota</taxon>
        <taxon>Betaproteobacteria</taxon>
        <taxon>Burkholderiales</taxon>
        <taxon>Burkholderiaceae</taxon>
        <taxon>Burkholderia</taxon>
    </lineage>
</organism>
<dbReference type="GO" id="GO:0046930">
    <property type="term" value="C:pore complex"/>
    <property type="evidence" value="ECO:0007669"/>
    <property type="project" value="UniProtKB-KW"/>
</dbReference>
<dbReference type="GO" id="GO:0015288">
    <property type="term" value="F:porin activity"/>
    <property type="evidence" value="ECO:0007669"/>
    <property type="project" value="UniProtKB-KW"/>
</dbReference>
<dbReference type="InterPro" id="IPR054765">
    <property type="entry name" value="SLBB_dom"/>
</dbReference>
<feature type="signal peptide" evidence="15">
    <location>
        <begin position="1"/>
        <end position="34"/>
    </location>
</feature>
<dbReference type="GO" id="GO:0006811">
    <property type="term" value="P:monoatomic ion transport"/>
    <property type="evidence" value="ECO:0007669"/>
    <property type="project" value="UniProtKB-KW"/>
</dbReference>
<dbReference type="Pfam" id="PF22461">
    <property type="entry name" value="SLBB_2"/>
    <property type="match status" value="2"/>
</dbReference>
<evidence type="ECO:0000259" key="16">
    <source>
        <dbReference type="Pfam" id="PF02563"/>
    </source>
</evidence>
<protein>
    <submittedName>
        <fullName evidence="18">Polysaccharide export protein</fullName>
    </submittedName>
</protein>
<dbReference type="Pfam" id="PF02563">
    <property type="entry name" value="Poly_export"/>
    <property type="match status" value="1"/>
</dbReference>
<proteinExistence type="inferred from homology"/>
<feature type="domain" description="SLBB" evidence="17">
    <location>
        <begin position="193"/>
        <end position="270"/>
    </location>
</feature>
<keyword evidence="10" id="KW-0626">Porin</keyword>
<dbReference type="OrthoDB" id="9815244at2"/>
<dbReference type="eggNOG" id="COG1596">
    <property type="taxonomic scope" value="Bacteria"/>
</dbReference>
<evidence type="ECO:0000256" key="15">
    <source>
        <dbReference type="SAM" id="SignalP"/>
    </source>
</evidence>
<dbReference type="PANTHER" id="PTHR33619">
    <property type="entry name" value="POLYSACCHARIDE EXPORT PROTEIN GFCE-RELATED"/>
    <property type="match status" value="1"/>
</dbReference>
<evidence type="ECO:0000256" key="10">
    <source>
        <dbReference type="ARBA" id="ARBA00023114"/>
    </source>
</evidence>
<dbReference type="HOGENOM" id="CLU_038343_4_2_4"/>
<evidence type="ECO:0000256" key="7">
    <source>
        <dbReference type="ARBA" id="ARBA00022729"/>
    </source>
</evidence>
<sequence>MPKRDKQIARAAGNRQSGRALFNAVALALPVALAGCAAAPGMKMAKPATIAVSHDAQARAEAAPVPIVNIDATLIHQLRVTRSKDIDQAVRELSTKPSPYVVGAGDVLQITVWDHPELAVAQGAPGQAATRTSDPVPGFVVDQRGNLQFPYAGTLHAAGMTTDQIQQALALRLTKAFLNPQVTVRMASFRARQVFVDGEVHAPGAQPLNDIPMTLYDAVSRAGGFSSTADQSRLVLVRDGRSYPLDMTSMFEGGFNPAKIILRDGDLLRVRARDDSGVYVMGEVSKPSTALPMRDGTLSLSEAISQAGSINSNSADPSEVYVIRDSLSASPQVYHLDAKSPVSMVLANQFALQPHDIVYVDGNGLVRFSRVLNLLLPAVNAALYGAIAGK</sequence>
<feature type="domain" description="Polysaccharide export protein N-terminal" evidence="16">
    <location>
        <begin position="96"/>
        <end position="186"/>
    </location>
</feature>
<keyword evidence="11" id="KW-0472">Membrane</keyword>
<evidence type="ECO:0000256" key="3">
    <source>
        <dbReference type="ARBA" id="ARBA00022448"/>
    </source>
</evidence>
<comment type="similarity">
    <text evidence="2">Belongs to the BexD/CtrA/VexA family.</text>
</comment>
<evidence type="ECO:0000256" key="14">
    <source>
        <dbReference type="ARBA" id="ARBA00023288"/>
    </source>
</evidence>
<keyword evidence="3" id="KW-0813">Transport</keyword>
<keyword evidence="13" id="KW-0998">Cell outer membrane</keyword>
<dbReference type="InterPro" id="IPR003715">
    <property type="entry name" value="Poly_export_N"/>
</dbReference>
<evidence type="ECO:0000313" key="18">
    <source>
        <dbReference type="EMBL" id="ADN59541.1"/>
    </source>
</evidence>
<keyword evidence="12" id="KW-0564">Palmitate</keyword>
<keyword evidence="4" id="KW-1134">Transmembrane beta strand</keyword>
<dbReference type="STRING" id="640512.BC1003_3600"/>
<keyword evidence="5" id="KW-0762">Sugar transport</keyword>
<reference evidence="18" key="1">
    <citation type="submission" date="2010-09" db="EMBL/GenBank/DDBJ databases">
        <title>Complete sequence of chromosome2 of Burkholderia sp. CCGE1003.</title>
        <authorList>
            <consortium name="US DOE Joint Genome Institute"/>
            <person name="Lucas S."/>
            <person name="Copeland A."/>
            <person name="Lapidus A."/>
            <person name="Cheng J.-F."/>
            <person name="Bruce D."/>
            <person name="Goodwin L."/>
            <person name="Pitluck S."/>
            <person name="Daligault H."/>
            <person name="Davenport K."/>
            <person name="Detter J.C."/>
            <person name="Han C."/>
            <person name="Tapia R."/>
            <person name="Land M."/>
            <person name="Hauser L."/>
            <person name="Jeffries C."/>
            <person name="Kyrpides N."/>
            <person name="Ivanova N."/>
            <person name="Ovchinnikova G."/>
            <person name="Martinez-Romero E."/>
            <person name="Rogel M.A."/>
            <person name="Auchtung J."/>
            <person name="Tiedje J.M."/>
            <person name="Woyke T."/>
        </authorList>
    </citation>
    <scope>NUCLEOTIDE SEQUENCE</scope>
    <source>
        <strain evidence="18">CCGE1003</strain>
    </source>
</reference>
<keyword evidence="8" id="KW-0625">Polysaccharide transport</keyword>
<evidence type="ECO:0000256" key="9">
    <source>
        <dbReference type="ARBA" id="ARBA00023065"/>
    </source>
</evidence>
<dbReference type="GO" id="GO:0015159">
    <property type="term" value="F:polysaccharide transmembrane transporter activity"/>
    <property type="evidence" value="ECO:0007669"/>
    <property type="project" value="InterPro"/>
</dbReference>
<evidence type="ECO:0000256" key="12">
    <source>
        <dbReference type="ARBA" id="ARBA00023139"/>
    </source>
</evidence>
<keyword evidence="6" id="KW-0812">Transmembrane</keyword>
<evidence type="ECO:0000256" key="5">
    <source>
        <dbReference type="ARBA" id="ARBA00022597"/>
    </source>
</evidence>
<dbReference type="AlphaFoldDB" id="E1THN7"/>
<feature type="chain" id="PRO_5003152233" evidence="15">
    <location>
        <begin position="35"/>
        <end position="390"/>
    </location>
</feature>
<evidence type="ECO:0000256" key="8">
    <source>
        <dbReference type="ARBA" id="ARBA00023047"/>
    </source>
</evidence>
<keyword evidence="7 15" id="KW-0732">Signal</keyword>
<dbReference type="GO" id="GO:0009279">
    <property type="term" value="C:cell outer membrane"/>
    <property type="evidence" value="ECO:0007669"/>
    <property type="project" value="UniProtKB-SubCell"/>
</dbReference>
<dbReference type="KEGG" id="bgf:BC1003_3600"/>
<comment type="subcellular location">
    <subcellularLocation>
        <location evidence="1">Cell outer membrane</location>
        <topology evidence="1">Multi-pass membrane protein</topology>
    </subcellularLocation>
</comment>
<dbReference type="EMBL" id="CP002218">
    <property type="protein sequence ID" value="ADN59541.1"/>
    <property type="molecule type" value="Genomic_DNA"/>
</dbReference>
<evidence type="ECO:0000256" key="6">
    <source>
        <dbReference type="ARBA" id="ARBA00022692"/>
    </source>
</evidence>
<evidence type="ECO:0000256" key="11">
    <source>
        <dbReference type="ARBA" id="ARBA00023136"/>
    </source>
</evidence>
<evidence type="ECO:0000256" key="13">
    <source>
        <dbReference type="ARBA" id="ARBA00023237"/>
    </source>
</evidence>
<feature type="domain" description="SLBB" evidence="17">
    <location>
        <begin position="278"/>
        <end position="360"/>
    </location>
</feature>
<dbReference type="InterPro" id="IPR049712">
    <property type="entry name" value="Poly_export"/>
</dbReference>
<keyword evidence="14" id="KW-0449">Lipoprotein</keyword>
<dbReference type="Gene3D" id="3.30.1950.10">
    <property type="entry name" value="wza like domain"/>
    <property type="match status" value="1"/>
</dbReference>
<evidence type="ECO:0000259" key="17">
    <source>
        <dbReference type="Pfam" id="PF22461"/>
    </source>
</evidence>
<evidence type="ECO:0000256" key="2">
    <source>
        <dbReference type="ARBA" id="ARBA00009450"/>
    </source>
</evidence>
<keyword evidence="9" id="KW-0406">Ion transport</keyword>
<dbReference type="PANTHER" id="PTHR33619:SF3">
    <property type="entry name" value="POLYSACCHARIDE EXPORT PROTEIN GFCE-RELATED"/>
    <property type="match status" value="1"/>
</dbReference>
<accession>E1THN7</accession>
<name>E1THN7_BURSG</name>
<gene>
    <name evidence="18" type="ordered locus">BC1003_3600</name>
</gene>
<evidence type="ECO:0000256" key="1">
    <source>
        <dbReference type="ARBA" id="ARBA00004571"/>
    </source>
</evidence>
<dbReference type="Gene3D" id="3.10.560.10">
    <property type="entry name" value="Outer membrane lipoprotein wza domain like"/>
    <property type="match status" value="2"/>
</dbReference>